<dbReference type="PANTHER" id="PTHR35333:SF3">
    <property type="entry name" value="BETA-LACTAMASE-TYPE TRANSPEPTIDASE FOLD CONTAINING PROTEIN"/>
    <property type="match status" value="1"/>
</dbReference>
<dbReference type="InterPro" id="IPR000871">
    <property type="entry name" value="Beta-lactam_class-A"/>
</dbReference>
<dbReference type="KEGG" id="vai:BU251_06560"/>
<keyword evidence="6" id="KW-1185">Reference proteome</keyword>
<comment type="similarity">
    <text evidence="2">Belongs to the class-A beta-lactamase family.</text>
</comment>
<evidence type="ECO:0000313" key="6">
    <source>
        <dbReference type="Proteomes" id="UP000287243"/>
    </source>
</evidence>
<name>A0A410P5I7_VELA1</name>
<dbReference type="InterPro" id="IPR012338">
    <property type="entry name" value="Beta-lactam/transpept-like"/>
</dbReference>
<dbReference type="Gene3D" id="3.40.710.10">
    <property type="entry name" value="DD-peptidase/beta-lactamase superfamily"/>
    <property type="match status" value="1"/>
</dbReference>
<dbReference type="Pfam" id="PF13354">
    <property type="entry name" value="Beta-lactamase2"/>
    <property type="match status" value="1"/>
</dbReference>
<evidence type="ECO:0000256" key="3">
    <source>
        <dbReference type="ARBA" id="ARBA00012865"/>
    </source>
</evidence>
<evidence type="ECO:0000313" key="5">
    <source>
        <dbReference type="EMBL" id="QAT17403.1"/>
    </source>
</evidence>
<evidence type="ECO:0000256" key="2">
    <source>
        <dbReference type="ARBA" id="ARBA00009009"/>
    </source>
</evidence>
<reference evidence="5 6" key="1">
    <citation type="submission" date="2017-01" db="EMBL/GenBank/DDBJ databases">
        <title>First insights into the biology of 'candidatus Vampirococcus archaeovorus'.</title>
        <authorList>
            <person name="Kizina J."/>
            <person name="Jordan S."/>
            <person name="Stueber K."/>
            <person name="Reinhardt R."/>
            <person name="Harder J."/>
        </authorList>
    </citation>
    <scope>NUCLEOTIDE SEQUENCE [LARGE SCALE GENOMIC DNA]</scope>
    <source>
        <strain evidence="5 6">LiM</strain>
    </source>
</reference>
<dbReference type="InterPro" id="IPR045155">
    <property type="entry name" value="Beta-lactam_cat"/>
</dbReference>
<dbReference type="GO" id="GO:0008800">
    <property type="term" value="F:beta-lactamase activity"/>
    <property type="evidence" value="ECO:0007669"/>
    <property type="project" value="UniProtKB-EC"/>
</dbReference>
<dbReference type="Proteomes" id="UP000287243">
    <property type="component" value="Chromosome"/>
</dbReference>
<proteinExistence type="inferred from homology"/>
<accession>A0A410P5I7</accession>
<dbReference type="EC" id="3.5.2.6" evidence="3"/>
<evidence type="ECO:0000259" key="4">
    <source>
        <dbReference type="Pfam" id="PF13354"/>
    </source>
</evidence>
<comment type="catalytic activity">
    <reaction evidence="1">
        <text>a beta-lactam + H2O = a substituted beta-amino acid</text>
        <dbReference type="Rhea" id="RHEA:20401"/>
        <dbReference type="ChEBI" id="CHEBI:15377"/>
        <dbReference type="ChEBI" id="CHEBI:35627"/>
        <dbReference type="ChEBI" id="CHEBI:140347"/>
        <dbReference type="EC" id="3.5.2.6"/>
    </reaction>
</comment>
<sequence length="335" mass="38141">MKQRLQYPIHNRRGKYLALLLSFIVGILSGISGQILLNKYLRNKGPTFQEIRKGGYAFISPLIDCETQEVMPELINFRKKIADAVRRLLDNKEALDISIYFRDLNNGPSFSINENKGFSPGSLLKIPVMMAYFKKAETDPDILKKTLTYQAKPTDNVVFFEPAQKLKSGESYTIEELIRRMIIYSDNEAASLLVENDKTTFSSVQKNLGIEYWEYDQPPGTMRDRSYASLFRVLFNASYLNAALSEKALELLSETQFPFGLRAGVPAEIKVAHKFGERGEGLVLYLHDCGIIYYPRHPYLLCIMTKGGSMKSLDKIIQEISRLVYEEVDRQASAS</sequence>
<dbReference type="GO" id="GO:0030655">
    <property type="term" value="P:beta-lactam antibiotic catabolic process"/>
    <property type="evidence" value="ECO:0007669"/>
    <property type="project" value="InterPro"/>
</dbReference>
<dbReference type="SUPFAM" id="SSF56601">
    <property type="entry name" value="beta-lactamase/transpeptidase-like"/>
    <property type="match status" value="1"/>
</dbReference>
<protein>
    <recommendedName>
        <fullName evidence="3">beta-lactamase</fullName>
        <ecNumber evidence="3">3.5.2.6</ecNumber>
    </recommendedName>
</protein>
<dbReference type="OrthoDB" id="9772863at2"/>
<dbReference type="RefSeq" id="WP_128700230.1">
    <property type="nucleotide sequence ID" value="NZ_CP019384.1"/>
</dbReference>
<dbReference type="AlphaFoldDB" id="A0A410P5I7"/>
<dbReference type="EMBL" id="CP019384">
    <property type="protein sequence ID" value="QAT17403.1"/>
    <property type="molecule type" value="Genomic_DNA"/>
</dbReference>
<dbReference type="GO" id="GO:0046677">
    <property type="term" value="P:response to antibiotic"/>
    <property type="evidence" value="ECO:0007669"/>
    <property type="project" value="InterPro"/>
</dbReference>
<evidence type="ECO:0000256" key="1">
    <source>
        <dbReference type="ARBA" id="ARBA00001526"/>
    </source>
</evidence>
<gene>
    <name evidence="5" type="ORF">BU251_06560</name>
</gene>
<organism evidence="5 6">
    <name type="scientific">Velamenicoccus archaeovorus</name>
    <dbReference type="NCBI Taxonomy" id="1930593"/>
    <lineage>
        <taxon>Bacteria</taxon>
        <taxon>Pseudomonadati</taxon>
        <taxon>Candidatus Omnitrophota</taxon>
        <taxon>Candidatus Velamenicoccus</taxon>
    </lineage>
</organism>
<feature type="domain" description="Beta-lactamase class A catalytic" evidence="4">
    <location>
        <begin position="98"/>
        <end position="305"/>
    </location>
</feature>
<dbReference type="PANTHER" id="PTHR35333">
    <property type="entry name" value="BETA-LACTAMASE"/>
    <property type="match status" value="1"/>
</dbReference>